<evidence type="ECO:0000256" key="9">
    <source>
        <dbReference type="SAM" id="Phobius"/>
    </source>
</evidence>
<comment type="subcellular location">
    <subcellularLocation>
        <location evidence="2">Membrane</location>
    </subcellularLocation>
</comment>
<proteinExistence type="predicted"/>
<comment type="caution">
    <text evidence="11">The sequence shown here is derived from an EMBL/GenBank/DDBJ whole genome shotgun (WGS) entry which is preliminary data.</text>
</comment>
<keyword evidence="12" id="KW-1185">Reference proteome</keyword>
<dbReference type="EC" id="2.7.13.3" evidence="3"/>
<dbReference type="Proteomes" id="UP000321058">
    <property type="component" value="Unassembled WGS sequence"/>
</dbReference>
<keyword evidence="8" id="KW-0067">ATP-binding</keyword>
<name>A0A512NC67_9HYPH</name>
<evidence type="ECO:0000256" key="3">
    <source>
        <dbReference type="ARBA" id="ARBA00012438"/>
    </source>
</evidence>
<feature type="transmembrane region" description="Helical" evidence="9">
    <location>
        <begin position="283"/>
        <end position="302"/>
    </location>
</feature>
<keyword evidence="7 11" id="KW-0418">Kinase</keyword>
<dbReference type="GO" id="GO:0007165">
    <property type="term" value="P:signal transduction"/>
    <property type="evidence" value="ECO:0007669"/>
    <property type="project" value="InterPro"/>
</dbReference>
<dbReference type="GO" id="GO:0005524">
    <property type="term" value="F:ATP binding"/>
    <property type="evidence" value="ECO:0007669"/>
    <property type="project" value="UniProtKB-KW"/>
</dbReference>
<dbReference type="Gene3D" id="3.30.565.10">
    <property type="entry name" value="Histidine kinase-like ATPase, C-terminal domain"/>
    <property type="match status" value="1"/>
</dbReference>
<dbReference type="Pfam" id="PF02518">
    <property type="entry name" value="HATPase_c"/>
    <property type="match status" value="1"/>
</dbReference>
<dbReference type="CDD" id="cd12914">
    <property type="entry name" value="PDC1_DGC_like"/>
    <property type="match status" value="1"/>
</dbReference>
<evidence type="ECO:0000259" key="10">
    <source>
        <dbReference type="PROSITE" id="PS50885"/>
    </source>
</evidence>
<dbReference type="PANTHER" id="PTHR41523:SF8">
    <property type="entry name" value="ETHYLENE RESPONSE SENSOR PROTEIN"/>
    <property type="match status" value="1"/>
</dbReference>
<evidence type="ECO:0000256" key="6">
    <source>
        <dbReference type="ARBA" id="ARBA00022741"/>
    </source>
</evidence>
<evidence type="ECO:0000256" key="7">
    <source>
        <dbReference type="ARBA" id="ARBA00022777"/>
    </source>
</evidence>
<comment type="catalytic activity">
    <reaction evidence="1">
        <text>ATP + protein L-histidine = ADP + protein N-phospho-L-histidine.</text>
        <dbReference type="EC" id="2.7.13.3"/>
    </reaction>
</comment>
<dbReference type="RefSeq" id="WP_147150607.1">
    <property type="nucleotide sequence ID" value="NZ_BKAJ01000066.1"/>
</dbReference>
<dbReference type="OrthoDB" id="9767435at2"/>
<keyword evidence="9" id="KW-0812">Transmembrane</keyword>
<dbReference type="GO" id="GO:0016020">
    <property type="term" value="C:membrane"/>
    <property type="evidence" value="ECO:0007669"/>
    <property type="project" value="UniProtKB-SubCell"/>
</dbReference>
<protein>
    <recommendedName>
        <fullName evidence="3">histidine kinase</fullName>
        <ecNumber evidence="3">2.7.13.3</ecNumber>
    </recommendedName>
</protein>
<dbReference type="InterPro" id="IPR003660">
    <property type="entry name" value="HAMP_dom"/>
</dbReference>
<dbReference type="GO" id="GO:0004673">
    <property type="term" value="F:protein histidine kinase activity"/>
    <property type="evidence" value="ECO:0007669"/>
    <property type="project" value="UniProtKB-EC"/>
</dbReference>
<evidence type="ECO:0000256" key="4">
    <source>
        <dbReference type="ARBA" id="ARBA00022553"/>
    </source>
</evidence>
<evidence type="ECO:0000313" key="12">
    <source>
        <dbReference type="Proteomes" id="UP000321058"/>
    </source>
</evidence>
<organism evidence="11 12">
    <name type="scientific">Reyranella soli</name>
    <dbReference type="NCBI Taxonomy" id="1230389"/>
    <lineage>
        <taxon>Bacteria</taxon>
        <taxon>Pseudomonadati</taxon>
        <taxon>Pseudomonadota</taxon>
        <taxon>Alphaproteobacteria</taxon>
        <taxon>Hyphomicrobiales</taxon>
        <taxon>Reyranellaceae</taxon>
        <taxon>Reyranella</taxon>
    </lineage>
</organism>
<keyword evidence="9" id="KW-0472">Membrane</keyword>
<dbReference type="InterPro" id="IPR036890">
    <property type="entry name" value="HATPase_C_sf"/>
</dbReference>
<evidence type="ECO:0000313" key="11">
    <source>
        <dbReference type="EMBL" id="GEP56525.1"/>
    </source>
</evidence>
<keyword evidence="4" id="KW-0597">Phosphoprotein</keyword>
<sequence>MLAGWSLRTRLVVVVTVALLPVLALSAWYAVREQRMDRLRHAEAVTTAAELVVARHREIIEASRRLLVAMCAEDTVRLSVSPDAPAADINRCELYLGRVLQKFPNEYSTAFVTDAEGTARCASAPTAVGMGFSDREIFQLVRDTRKFAVGAQLASRVTPNAVIPTALPILQGGEFRGMCAIGISLRSFADLVTPAAAADQIAVSLVDRRGVSLAGNAEAARVLPVAVRLAAAIVGGQKAFRDNGQDGQLYEFRLLPLAETSIFVVAAAPVIEGLPALLADWGGFILVVLALAAALLAVWFAADRWCVQPLSYIRDFADRVARGDDMKLEPKRRWGPELSSVAEGVRAMAAAIASREAELRDGLEQRDHMLREIHHRVKNNLQMISSLLNLQAGEIRSPRIRRFFGDAQNRVLTLSILHRHLYERSSWALVDFQQFISDLVRQISVGRRSPDRPQPRYQIRAPIMAVGPDIAIPIGLIVTEAVSSALNRSFENVTAPEIRIEAADKAGTVELTIEDNGAGGGGSLGPGARGGFGLTLIRGLAMQLGGEAQISLREGGGMRVAVTFPTPQDEEGDA</sequence>
<dbReference type="SUPFAM" id="SSF55874">
    <property type="entry name" value="ATPase domain of HSP90 chaperone/DNA topoisomerase II/histidine kinase"/>
    <property type="match status" value="1"/>
</dbReference>
<evidence type="ECO:0000256" key="5">
    <source>
        <dbReference type="ARBA" id="ARBA00022679"/>
    </source>
</evidence>
<dbReference type="InterPro" id="IPR011495">
    <property type="entry name" value="Sig_transdc_His_kin_sub2_dim/P"/>
</dbReference>
<dbReference type="Pfam" id="PF07568">
    <property type="entry name" value="HisKA_2"/>
    <property type="match status" value="1"/>
</dbReference>
<dbReference type="InterPro" id="IPR003594">
    <property type="entry name" value="HATPase_dom"/>
</dbReference>
<accession>A0A512NC67</accession>
<evidence type="ECO:0000256" key="1">
    <source>
        <dbReference type="ARBA" id="ARBA00000085"/>
    </source>
</evidence>
<dbReference type="EMBL" id="BKAJ01000066">
    <property type="protein sequence ID" value="GEP56525.1"/>
    <property type="molecule type" value="Genomic_DNA"/>
</dbReference>
<feature type="domain" description="HAMP" evidence="10">
    <location>
        <begin position="304"/>
        <end position="357"/>
    </location>
</feature>
<feature type="transmembrane region" description="Helical" evidence="9">
    <location>
        <begin position="254"/>
        <end position="271"/>
    </location>
</feature>
<feature type="transmembrane region" description="Helical" evidence="9">
    <location>
        <begin position="12"/>
        <end position="31"/>
    </location>
</feature>
<dbReference type="Gene3D" id="3.30.450.20">
    <property type="entry name" value="PAS domain"/>
    <property type="match status" value="2"/>
</dbReference>
<dbReference type="AlphaFoldDB" id="A0A512NC67"/>
<reference evidence="11 12" key="1">
    <citation type="submission" date="2019-07" db="EMBL/GenBank/DDBJ databases">
        <title>Whole genome shotgun sequence of Reyranella soli NBRC 108950.</title>
        <authorList>
            <person name="Hosoyama A."/>
            <person name="Uohara A."/>
            <person name="Ohji S."/>
            <person name="Ichikawa N."/>
        </authorList>
    </citation>
    <scope>NUCLEOTIDE SEQUENCE [LARGE SCALE GENOMIC DNA]</scope>
    <source>
        <strain evidence="11 12">NBRC 108950</strain>
    </source>
</reference>
<evidence type="ECO:0000256" key="2">
    <source>
        <dbReference type="ARBA" id="ARBA00004370"/>
    </source>
</evidence>
<keyword evidence="6" id="KW-0547">Nucleotide-binding</keyword>
<dbReference type="PROSITE" id="PS50885">
    <property type="entry name" value="HAMP"/>
    <property type="match status" value="1"/>
</dbReference>
<dbReference type="PANTHER" id="PTHR41523">
    <property type="entry name" value="TWO-COMPONENT SYSTEM SENSOR PROTEIN"/>
    <property type="match status" value="1"/>
</dbReference>
<keyword evidence="5" id="KW-0808">Transferase</keyword>
<gene>
    <name evidence="11" type="ORF">RSO01_36910</name>
</gene>
<evidence type="ECO:0000256" key="8">
    <source>
        <dbReference type="ARBA" id="ARBA00022840"/>
    </source>
</evidence>
<keyword evidence="9" id="KW-1133">Transmembrane helix</keyword>